<keyword evidence="3" id="KW-1185">Reference proteome</keyword>
<protein>
    <submittedName>
        <fullName evidence="2">Uncharacterized protein</fullName>
    </submittedName>
</protein>
<accession>A0ABS3QHY8</accession>
<reference evidence="2 3" key="1">
    <citation type="submission" date="2021-03" db="EMBL/GenBank/DDBJ databases">
        <authorList>
            <person name="Kim M.K."/>
        </authorList>
    </citation>
    <scope>NUCLEOTIDE SEQUENCE [LARGE SCALE GENOMIC DNA]</scope>
    <source>
        <strain evidence="2 3">BT442</strain>
    </source>
</reference>
<keyword evidence="1" id="KW-0472">Membrane</keyword>
<keyword evidence="1" id="KW-0812">Transmembrane</keyword>
<comment type="caution">
    <text evidence="2">The sequence shown here is derived from an EMBL/GenBank/DDBJ whole genome shotgun (WGS) entry which is preliminary data.</text>
</comment>
<dbReference type="Proteomes" id="UP000664369">
    <property type="component" value="Unassembled WGS sequence"/>
</dbReference>
<dbReference type="RefSeq" id="WP_208176509.1">
    <property type="nucleotide sequence ID" value="NZ_JAGETZ010000008.1"/>
</dbReference>
<feature type="transmembrane region" description="Helical" evidence="1">
    <location>
        <begin position="44"/>
        <end position="62"/>
    </location>
</feature>
<sequence>MQPTPHRRREIEASNVLLVGLFISGVLWRLHLLGHTLPATAKPMKWWMEVGVYLLIAGWYYAIRLGKQWAKYLLLVLFVGSLVLNFTYHPERLLHTWRTSWPAAASYAIGQVTQLWALVLLFHRPSLQPI</sequence>
<evidence type="ECO:0000313" key="3">
    <source>
        <dbReference type="Proteomes" id="UP000664369"/>
    </source>
</evidence>
<feature type="transmembrane region" description="Helical" evidence="1">
    <location>
        <begin position="100"/>
        <end position="122"/>
    </location>
</feature>
<dbReference type="EMBL" id="JAGETZ010000008">
    <property type="protein sequence ID" value="MBO2010861.1"/>
    <property type="molecule type" value="Genomic_DNA"/>
</dbReference>
<feature type="transmembrane region" description="Helical" evidence="1">
    <location>
        <begin position="69"/>
        <end position="88"/>
    </location>
</feature>
<keyword evidence="1" id="KW-1133">Transmembrane helix</keyword>
<name>A0ABS3QHY8_9BACT</name>
<evidence type="ECO:0000313" key="2">
    <source>
        <dbReference type="EMBL" id="MBO2010861.1"/>
    </source>
</evidence>
<evidence type="ECO:0000256" key="1">
    <source>
        <dbReference type="SAM" id="Phobius"/>
    </source>
</evidence>
<proteinExistence type="predicted"/>
<organism evidence="2 3">
    <name type="scientific">Hymenobacter negativus</name>
    <dbReference type="NCBI Taxonomy" id="2795026"/>
    <lineage>
        <taxon>Bacteria</taxon>
        <taxon>Pseudomonadati</taxon>
        <taxon>Bacteroidota</taxon>
        <taxon>Cytophagia</taxon>
        <taxon>Cytophagales</taxon>
        <taxon>Hymenobacteraceae</taxon>
        <taxon>Hymenobacter</taxon>
    </lineage>
</organism>
<feature type="transmembrane region" description="Helical" evidence="1">
    <location>
        <begin position="12"/>
        <end position="32"/>
    </location>
</feature>
<gene>
    <name evidence="2" type="ORF">J4E00_17510</name>
</gene>